<sequence length="300" mass="33596">MFLPLSIWFFLLIAFIKTSAFPSDPPITTISPRQTAKNPNVVSFNNYDIAFCGDPHDATSDASRLMGFLAAMKTQLERLIADAQLGTHSSRYTAFFKSNRNVQKVIAQLRNLIDGNPVIVTEPRVDATGSRTPQPKLICISEAYPEAAVWMAECATRSADPVFLWLGTEAVAICPNFWNLPLSYECPLMEGGRVSREDEYALLRGMYALMVHQLVRLYNRGIRESERDHGIAYTMQEAMDLDARHSLLSATNYGFYAGGEFGDYFCLVVDGLYSADWNYSCSSGVYAFSGDEGDAWGYWW</sequence>
<reference evidence="2" key="1">
    <citation type="submission" date="2021-03" db="EMBL/GenBank/DDBJ databases">
        <authorList>
            <person name="Tagirdzhanova G."/>
        </authorList>
    </citation>
    <scope>NUCLEOTIDE SEQUENCE</scope>
</reference>
<dbReference type="Proteomes" id="UP000664521">
    <property type="component" value="Unassembled WGS sequence"/>
</dbReference>
<evidence type="ECO:0000313" key="2">
    <source>
        <dbReference type="EMBL" id="CAF9914086.1"/>
    </source>
</evidence>
<accession>A0A8H3EWQ7</accession>
<keyword evidence="1" id="KW-0732">Signal</keyword>
<dbReference type="EMBL" id="CAJPDS010000013">
    <property type="protein sequence ID" value="CAF9914086.1"/>
    <property type="molecule type" value="Genomic_DNA"/>
</dbReference>
<proteinExistence type="predicted"/>
<dbReference type="InterPro" id="IPR024079">
    <property type="entry name" value="MetalloPept_cat_dom_sf"/>
</dbReference>
<evidence type="ECO:0008006" key="4">
    <source>
        <dbReference type="Google" id="ProtNLM"/>
    </source>
</evidence>
<feature type="chain" id="PRO_5034273363" description="Effector protein" evidence="1">
    <location>
        <begin position="21"/>
        <end position="300"/>
    </location>
</feature>
<name>A0A8H3EWQ7_9LECA</name>
<feature type="signal peptide" evidence="1">
    <location>
        <begin position="1"/>
        <end position="20"/>
    </location>
</feature>
<keyword evidence="3" id="KW-1185">Reference proteome</keyword>
<gene>
    <name evidence="2" type="ORF">HETSPECPRED_001748</name>
</gene>
<dbReference type="OrthoDB" id="5315472at2759"/>
<organism evidence="2 3">
    <name type="scientific">Heterodermia speciosa</name>
    <dbReference type="NCBI Taxonomy" id="116794"/>
    <lineage>
        <taxon>Eukaryota</taxon>
        <taxon>Fungi</taxon>
        <taxon>Dikarya</taxon>
        <taxon>Ascomycota</taxon>
        <taxon>Pezizomycotina</taxon>
        <taxon>Lecanoromycetes</taxon>
        <taxon>OSLEUM clade</taxon>
        <taxon>Lecanoromycetidae</taxon>
        <taxon>Caliciales</taxon>
        <taxon>Physciaceae</taxon>
        <taxon>Heterodermia</taxon>
    </lineage>
</organism>
<evidence type="ECO:0000256" key="1">
    <source>
        <dbReference type="SAM" id="SignalP"/>
    </source>
</evidence>
<protein>
    <recommendedName>
        <fullName evidence="4">Effector protein</fullName>
    </recommendedName>
</protein>
<evidence type="ECO:0000313" key="3">
    <source>
        <dbReference type="Proteomes" id="UP000664521"/>
    </source>
</evidence>
<dbReference type="AlphaFoldDB" id="A0A8H3EWQ7"/>
<dbReference type="Gene3D" id="3.40.390.10">
    <property type="entry name" value="Collagenase (Catalytic Domain)"/>
    <property type="match status" value="1"/>
</dbReference>
<dbReference type="GO" id="GO:0008237">
    <property type="term" value="F:metallopeptidase activity"/>
    <property type="evidence" value="ECO:0007669"/>
    <property type="project" value="InterPro"/>
</dbReference>
<comment type="caution">
    <text evidence="2">The sequence shown here is derived from an EMBL/GenBank/DDBJ whole genome shotgun (WGS) entry which is preliminary data.</text>
</comment>